<feature type="transmembrane region" description="Helical" evidence="7">
    <location>
        <begin position="247"/>
        <end position="270"/>
    </location>
</feature>
<dbReference type="KEGG" id="brm:Bmur_1090"/>
<reference evidence="9 10" key="1">
    <citation type="journal article" date="2010" name="Stand. Genomic Sci.">
        <title>Complete genome sequence of Brachyspira murdochii type strain (56-150).</title>
        <authorList>
            <person name="Pati A."/>
            <person name="Sikorski J."/>
            <person name="Gronow S."/>
            <person name="Munk C."/>
            <person name="Lapidus A."/>
            <person name="Copeland A."/>
            <person name="Glavina Del Tio T."/>
            <person name="Nolan M."/>
            <person name="Lucas S."/>
            <person name="Chen F."/>
            <person name="Tice H."/>
            <person name="Cheng J.F."/>
            <person name="Han C."/>
            <person name="Detter J.C."/>
            <person name="Bruce D."/>
            <person name="Tapia R."/>
            <person name="Goodwin L."/>
            <person name="Pitluck S."/>
            <person name="Liolios K."/>
            <person name="Ivanova N."/>
            <person name="Mavromatis K."/>
            <person name="Mikhailova N."/>
            <person name="Chen A."/>
            <person name="Palaniappan K."/>
            <person name="Land M."/>
            <person name="Hauser L."/>
            <person name="Chang Y.J."/>
            <person name="Jeffries C.D."/>
            <person name="Spring S."/>
            <person name="Rohde M."/>
            <person name="Goker M."/>
            <person name="Bristow J."/>
            <person name="Eisen J.A."/>
            <person name="Markowitz V."/>
            <person name="Hugenholtz P."/>
            <person name="Kyrpides N.C."/>
            <person name="Klenk H.P."/>
        </authorList>
    </citation>
    <scope>NUCLEOTIDE SEQUENCE [LARGE SCALE GENOMIC DNA]</scope>
    <source>
        <strain evidence="10">ATCC 51284 / DSM 12563 / 56-150</strain>
    </source>
</reference>
<name>D5U912_BRAM5</name>
<dbReference type="RefSeq" id="WP_013113610.1">
    <property type="nucleotide sequence ID" value="NC_014150.1"/>
</dbReference>
<dbReference type="Pfam" id="PF00528">
    <property type="entry name" value="BPD_transp_1"/>
    <property type="match status" value="1"/>
</dbReference>
<keyword evidence="3" id="KW-1003">Cell membrane</keyword>
<evidence type="ECO:0000256" key="6">
    <source>
        <dbReference type="ARBA" id="ARBA00023136"/>
    </source>
</evidence>
<dbReference type="GO" id="GO:0005886">
    <property type="term" value="C:plasma membrane"/>
    <property type="evidence" value="ECO:0007669"/>
    <property type="project" value="UniProtKB-SubCell"/>
</dbReference>
<dbReference type="InterPro" id="IPR050901">
    <property type="entry name" value="BP-dep_ABC_trans_perm"/>
</dbReference>
<gene>
    <name evidence="9" type="ordered locus">Bmur_1090</name>
</gene>
<keyword evidence="6 7" id="KW-0472">Membrane</keyword>
<dbReference type="PANTHER" id="PTHR32243">
    <property type="entry name" value="MALTOSE TRANSPORT SYSTEM PERMEASE-RELATED"/>
    <property type="match status" value="1"/>
</dbReference>
<feature type="transmembrane region" description="Helical" evidence="7">
    <location>
        <begin position="191"/>
        <end position="216"/>
    </location>
</feature>
<evidence type="ECO:0000313" key="9">
    <source>
        <dbReference type="EMBL" id="ADG71185.1"/>
    </source>
</evidence>
<evidence type="ECO:0000256" key="7">
    <source>
        <dbReference type="RuleBase" id="RU363032"/>
    </source>
</evidence>
<feature type="transmembrane region" description="Helical" evidence="7">
    <location>
        <begin position="86"/>
        <end position="105"/>
    </location>
</feature>
<dbReference type="Proteomes" id="UP000001915">
    <property type="component" value="Chromosome"/>
</dbReference>
<evidence type="ECO:0000259" key="8">
    <source>
        <dbReference type="PROSITE" id="PS50928"/>
    </source>
</evidence>
<dbReference type="eggNOG" id="COG0395">
    <property type="taxonomic scope" value="Bacteria"/>
</dbReference>
<feature type="domain" description="ABC transmembrane type-1" evidence="8">
    <location>
        <begin position="79"/>
        <end position="270"/>
    </location>
</feature>
<accession>D5U912</accession>
<keyword evidence="4 7" id="KW-0812">Transmembrane</keyword>
<dbReference type="OrthoDB" id="9794684at2"/>
<dbReference type="PANTHER" id="PTHR32243:SF18">
    <property type="entry name" value="INNER MEMBRANE ABC TRANSPORTER PERMEASE PROTEIN YCJP"/>
    <property type="match status" value="1"/>
</dbReference>
<feature type="transmembrane region" description="Helical" evidence="7">
    <location>
        <begin position="12"/>
        <end position="35"/>
    </location>
</feature>
<dbReference type="AlphaFoldDB" id="D5U912"/>
<evidence type="ECO:0000256" key="2">
    <source>
        <dbReference type="ARBA" id="ARBA00022448"/>
    </source>
</evidence>
<sequence>MNNKKSKSKRISFLYYISVIFFVLIILGPIAWALIVSFTPEYEMFKNTSNFLPKEPTIDNYIKIFTASSRQSKMFFIGVFNSIKTAFITIFLCLPFSIMCAYAVSKMKFKGRNIVKTLILISMAIPAFTTIIPLYRMFSLMSMLDNLFALSLIYVTSFLPINTWLISNYFETIPSEIEEAAYIDGCNEIDVLFRVMIPISAPIILSAFLLVFLMSWGQFQIPLILASSAATKPISIVASEFVSKDTIQYGITTAAGLLAIFPPALLAVIFRKFLVKGMTCGSGK</sequence>
<proteinExistence type="inferred from homology"/>
<keyword evidence="2 7" id="KW-0813">Transport</keyword>
<dbReference type="SUPFAM" id="SSF161098">
    <property type="entry name" value="MetI-like"/>
    <property type="match status" value="1"/>
</dbReference>
<evidence type="ECO:0000256" key="4">
    <source>
        <dbReference type="ARBA" id="ARBA00022692"/>
    </source>
</evidence>
<dbReference type="InterPro" id="IPR000515">
    <property type="entry name" value="MetI-like"/>
</dbReference>
<keyword evidence="5 7" id="KW-1133">Transmembrane helix</keyword>
<comment type="similarity">
    <text evidence="7">Belongs to the binding-protein-dependent transport system permease family.</text>
</comment>
<dbReference type="CDD" id="cd06261">
    <property type="entry name" value="TM_PBP2"/>
    <property type="match status" value="1"/>
</dbReference>
<evidence type="ECO:0000256" key="5">
    <source>
        <dbReference type="ARBA" id="ARBA00022989"/>
    </source>
</evidence>
<dbReference type="HOGENOM" id="CLU_016047_1_2_12"/>
<feature type="transmembrane region" description="Helical" evidence="7">
    <location>
        <begin position="147"/>
        <end position="170"/>
    </location>
</feature>
<organism evidence="9 10">
    <name type="scientific">Brachyspira murdochii (strain ATCC 51284 / DSM 12563 / 56-150)</name>
    <name type="common">Serpulina murdochii</name>
    <dbReference type="NCBI Taxonomy" id="526224"/>
    <lineage>
        <taxon>Bacteria</taxon>
        <taxon>Pseudomonadati</taxon>
        <taxon>Spirochaetota</taxon>
        <taxon>Spirochaetia</taxon>
        <taxon>Brachyspirales</taxon>
        <taxon>Brachyspiraceae</taxon>
        <taxon>Brachyspira</taxon>
    </lineage>
</organism>
<protein>
    <submittedName>
        <fullName evidence="9">Binding-protein-dependent transport systems inner membrane component</fullName>
    </submittedName>
</protein>
<comment type="subcellular location">
    <subcellularLocation>
        <location evidence="1 7">Cell membrane</location>
        <topology evidence="1 7">Multi-pass membrane protein</topology>
    </subcellularLocation>
</comment>
<evidence type="ECO:0000313" key="10">
    <source>
        <dbReference type="Proteomes" id="UP000001915"/>
    </source>
</evidence>
<dbReference type="InterPro" id="IPR035906">
    <property type="entry name" value="MetI-like_sf"/>
</dbReference>
<dbReference type="Gene3D" id="1.10.3720.10">
    <property type="entry name" value="MetI-like"/>
    <property type="match status" value="1"/>
</dbReference>
<feature type="transmembrane region" description="Helical" evidence="7">
    <location>
        <begin position="117"/>
        <end position="135"/>
    </location>
</feature>
<evidence type="ECO:0000256" key="1">
    <source>
        <dbReference type="ARBA" id="ARBA00004651"/>
    </source>
</evidence>
<dbReference type="PROSITE" id="PS50928">
    <property type="entry name" value="ABC_TM1"/>
    <property type="match status" value="1"/>
</dbReference>
<dbReference type="STRING" id="526224.Bmur_1090"/>
<dbReference type="GO" id="GO:0055085">
    <property type="term" value="P:transmembrane transport"/>
    <property type="evidence" value="ECO:0007669"/>
    <property type="project" value="InterPro"/>
</dbReference>
<evidence type="ECO:0000256" key="3">
    <source>
        <dbReference type="ARBA" id="ARBA00022475"/>
    </source>
</evidence>
<dbReference type="EMBL" id="CP001959">
    <property type="protein sequence ID" value="ADG71185.1"/>
    <property type="molecule type" value="Genomic_DNA"/>
</dbReference>